<comment type="pathway">
    <text evidence="1 5 6">Protein modification; protein lipoylation via endogenous pathway; protein N(6)-(lipoyl)lysine from octanoyl-[acyl-carrier-protein]: step 1/2.</text>
</comment>
<dbReference type="InterPro" id="IPR000544">
    <property type="entry name" value="Octanoyltransferase"/>
</dbReference>
<dbReference type="PROSITE" id="PS51733">
    <property type="entry name" value="BPL_LPL_CATALYTIC"/>
    <property type="match status" value="1"/>
</dbReference>
<dbReference type="SUPFAM" id="SSF55681">
    <property type="entry name" value="Class II aaRS and biotin synthetases"/>
    <property type="match status" value="1"/>
</dbReference>
<keyword evidence="2 5" id="KW-0808">Transferase</keyword>
<keyword evidence="3 5" id="KW-0012">Acyltransferase</keyword>
<keyword evidence="12" id="KW-1185">Reference proteome</keyword>
<feature type="binding site" evidence="5 8">
    <location>
        <begin position="143"/>
        <end position="145"/>
    </location>
    <ligand>
        <name>substrate</name>
    </ligand>
</feature>
<sequence length="229" mass="24938">MQAALCDLGLIEYQVAYNLQTRLVEQRRHLGPGNDTFLVVEHPSVYTLGRRGGREFLMVSETFLAEKNIAVVPIERGGVITYHGPGQLVIYPIIHLKQAGLSVADYVSTLEELMIALAADVGVVAARDERNHGVWVGNNKLGSIGIAIRHGVSFHGLALNVNLSLEPFGWINPCGLTGVRMTSLTAETGADVSMSQITAGLQSHLEKLFPFSFHKIAPDQLDPTDEVRN</sequence>
<dbReference type="Gene3D" id="3.30.930.10">
    <property type="entry name" value="Bira Bifunctional Protein, Domain 2"/>
    <property type="match status" value="1"/>
</dbReference>
<evidence type="ECO:0000313" key="12">
    <source>
        <dbReference type="Proteomes" id="UP000184603"/>
    </source>
</evidence>
<feature type="binding site" evidence="5 8">
    <location>
        <begin position="156"/>
        <end position="158"/>
    </location>
    <ligand>
        <name>substrate</name>
    </ligand>
</feature>
<dbReference type="Proteomes" id="UP000184603">
    <property type="component" value="Unassembled WGS sequence"/>
</dbReference>
<feature type="domain" description="BPL/LPL catalytic" evidence="10">
    <location>
        <begin position="31"/>
        <end position="213"/>
    </location>
</feature>
<dbReference type="PANTHER" id="PTHR10993:SF7">
    <property type="entry name" value="LIPOYLTRANSFERASE 2, MITOCHONDRIAL-RELATED"/>
    <property type="match status" value="1"/>
</dbReference>
<evidence type="ECO:0000256" key="9">
    <source>
        <dbReference type="PIRSR" id="PIRSR016262-3"/>
    </source>
</evidence>
<comment type="similarity">
    <text evidence="5 6">Belongs to the LipB family.</text>
</comment>
<dbReference type="AlphaFoldDB" id="A0A1M7Y8U8"/>
<dbReference type="PIRSF" id="PIRSF016262">
    <property type="entry name" value="LPLase"/>
    <property type="match status" value="1"/>
</dbReference>
<gene>
    <name evidence="5" type="primary">lipB</name>
    <name evidence="11" type="ORF">SAMN02745220_02602</name>
</gene>
<comment type="miscellaneous">
    <text evidence="5">In the reaction, the free carboxyl group of octanoic acid is attached via an amide linkage to the epsilon-amino group of a specific lysine residue of lipoyl domains of lipoate-dependent enzymes.</text>
</comment>
<evidence type="ECO:0000256" key="7">
    <source>
        <dbReference type="PIRSR" id="PIRSR016262-1"/>
    </source>
</evidence>
<comment type="subcellular location">
    <subcellularLocation>
        <location evidence="5">Cytoplasm</location>
    </subcellularLocation>
</comment>
<feature type="site" description="Lowers pKa of active site Cys" evidence="5 9">
    <location>
        <position position="140"/>
    </location>
</feature>
<reference evidence="11" key="1">
    <citation type="submission" date="2016-12" db="EMBL/GenBank/DDBJ databases">
        <authorList>
            <person name="Song W.-J."/>
            <person name="Kurnit D.M."/>
        </authorList>
    </citation>
    <scope>NUCLEOTIDE SEQUENCE [LARGE SCALE GENOMIC DNA]</scope>
    <source>
        <strain evidence="11">DSM 18488</strain>
    </source>
</reference>
<evidence type="ECO:0000259" key="10">
    <source>
        <dbReference type="PROSITE" id="PS51733"/>
    </source>
</evidence>
<feature type="binding site" evidence="5 8">
    <location>
        <begin position="76"/>
        <end position="83"/>
    </location>
    <ligand>
        <name>substrate</name>
    </ligand>
</feature>
<dbReference type="EC" id="2.3.1.181" evidence="5 6"/>
<dbReference type="PANTHER" id="PTHR10993">
    <property type="entry name" value="OCTANOYLTRANSFERASE"/>
    <property type="match status" value="1"/>
</dbReference>
<evidence type="ECO:0000256" key="8">
    <source>
        <dbReference type="PIRSR" id="PIRSR016262-2"/>
    </source>
</evidence>
<dbReference type="HAMAP" id="MF_00013">
    <property type="entry name" value="LipB"/>
    <property type="match status" value="1"/>
</dbReference>
<dbReference type="EMBL" id="FRFE01000012">
    <property type="protein sequence ID" value="SHO49001.1"/>
    <property type="molecule type" value="Genomic_DNA"/>
</dbReference>
<evidence type="ECO:0000256" key="4">
    <source>
        <dbReference type="ARBA" id="ARBA00024732"/>
    </source>
</evidence>
<dbReference type="CDD" id="cd16444">
    <property type="entry name" value="LipB"/>
    <property type="match status" value="1"/>
</dbReference>
<keyword evidence="5" id="KW-0963">Cytoplasm</keyword>
<comment type="function">
    <text evidence="4 5 6">Catalyzes the transfer of endogenously produced octanoic acid from octanoyl-acyl-carrier-protein onto the lipoyl domains of lipoate-dependent enzymes. Lipoyl-ACP can also act as a substrate although octanoyl-ACP is likely to be the physiological substrate.</text>
</comment>
<dbReference type="STRING" id="1121416.SAMN02745220_02602"/>
<accession>A0A1M7Y8U8</accession>
<evidence type="ECO:0000256" key="5">
    <source>
        <dbReference type="HAMAP-Rule" id="MF_00013"/>
    </source>
</evidence>
<dbReference type="GO" id="GO:0005737">
    <property type="term" value="C:cytoplasm"/>
    <property type="evidence" value="ECO:0007669"/>
    <property type="project" value="UniProtKB-SubCell"/>
</dbReference>
<dbReference type="GO" id="GO:0009249">
    <property type="term" value="P:protein lipoylation"/>
    <property type="evidence" value="ECO:0007669"/>
    <property type="project" value="InterPro"/>
</dbReference>
<dbReference type="InterPro" id="IPR020605">
    <property type="entry name" value="Octanoyltransferase_CS"/>
</dbReference>
<dbReference type="InterPro" id="IPR004143">
    <property type="entry name" value="BPL_LPL_catalytic"/>
</dbReference>
<evidence type="ECO:0000256" key="1">
    <source>
        <dbReference type="ARBA" id="ARBA00004821"/>
    </source>
</evidence>
<evidence type="ECO:0000313" key="11">
    <source>
        <dbReference type="EMBL" id="SHO49001.1"/>
    </source>
</evidence>
<dbReference type="UniPathway" id="UPA00538">
    <property type="reaction ID" value="UER00592"/>
</dbReference>
<dbReference type="NCBIfam" id="NF010925">
    <property type="entry name" value="PRK14345.1"/>
    <property type="match status" value="1"/>
</dbReference>
<evidence type="ECO:0000256" key="2">
    <source>
        <dbReference type="ARBA" id="ARBA00022679"/>
    </source>
</evidence>
<dbReference type="OrthoDB" id="9787061at2"/>
<dbReference type="NCBIfam" id="TIGR00214">
    <property type="entry name" value="lipB"/>
    <property type="match status" value="1"/>
</dbReference>
<evidence type="ECO:0000256" key="6">
    <source>
        <dbReference type="PIRNR" id="PIRNR016262"/>
    </source>
</evidence>
<dbReference type="RefSeq" id="WP_073613893.1">
    <property type="nucleotide sequence ID" value="NZ_FRFE01000012.1"/>
</dbReference>
<protein>
    <recommendedName>
        <fullName evidence="5 6">Octanoyltransferase</fullName>
        <ecNumber evidence="5 6">2.3.1.181</ecNumber>
    </recommendedName>
    <alternativeName>
        <fullName evidence="5">Lipoate-protein ligase B</fullName>
    </alternativeName>
    <alternativeName>
        <fullName evidence="5">Lipoyl/octanoyl transferase</fullName>
    </alternativeName>
    <alternativeName>
        <fullName evidence="5">Octanoyl-[acyl-carrier-protein]-protein N-octanoyltransferase</fullName>
    </alternativeName>
</protein>
<feature type="active site" description="Acyl-thioester intermediate" evidence="5 7">
    <location>
        <position position="174"/>
    </location>
</feature>
<evidence type="ECO:0000256" key="3">
    <source>
        <dbReference type="ARBA" id="ARBA00023315"/>
    </source>
</evidence>
<organism evidence="11 12">
    <name type="scientific">Desulfopila aestuarii DSM 18488</name>
    <dbReference type="NCBI Taxonomy" id="1121416"/>
    <lineage>
        <taxon>Bacteria</taxon>
        <taxon>Pseudomonadati</taxon>
        <taxon>Thermodesulfobacteriota</taxon>
        <taxon>Desulfobulbia</taxon>
        <taxon>Desulfobulbales</taxon>
        <taxon>Desulfocapsaceae</taxon>
        <taxon>Desulfopila</taxon>
    </lineage>
</organism>
<dbReference type="InterPro" id="IPR045864">
    <property type="entry name" value="aa-tRNA-synth_II/BPL/LPL"/>
</dbReference>
<dbReference type="GO" id="GO:0033819">
    <property type="term" value="F:lipoyl(octanoyl) transferase activity"/>
    <property type="evidence" value="ECO:0007669"/>
    <property type="project" value="UniProtKB-EC"/>
</dbReference>
<dbReference type="Pfam" id="PF21948">
    <property type="entry name" value="LplA-B_cat"/>
    <property type="match status" value="1"/>
</dbReference>
<comment type="catalytic activity">
    <reaction evidence="5 6">
        <text>octanoyl-[ACP] + L-lysyl-[protein] = N(6)-octanoyl-L-lysyl-[protein] + holo-[ACP] + H(+)</text>
        <dbReference type="Rhea" id="RHEA:17665"/>
        <dbReference type="Rhea" id="RHEA-COMP:9636"/>
        <dbReference type="Rhea" id="RHEA-COMP:9685"/>
        <dbReference type="Rhea" id="RHEA-COMP:9752"/>
        <dbReference type="Rhea" id="RHEA-COMP:9928"/>
        <dbReference type="ChEBI" id="CHEBI:15378"/>
        <dbReference type="ChEBI" id="CHEBI:29969"/>
        <dbReference type="ChEBI" id="CHEBI:64479"/>
        <dbReference type="ChEBI" id="CHEBI:78463"/>
        <dbReference type="ChEBI" id="CHEBI:78809"/>
        <dbReference type="EC" id="2.3.1.181"/>
    </reaction>
</comment>
<proteinExistence type="inferred from homology"/>
<name>A0A1M7Y8U8_9BACT</name>
<dbReference type="PROSITE" id="PS01313">
    <property type="entry name" value="LIPB"/>
    <property type="match status" value="1"/>
</dbReference>